<dbReference type="Pfam" id="PF09133">
    <property type="entry name" value="SANTA"/>
    <property type="match status" value="1"/>
</dbReference>
<organism evidence="2 3">
    <name type="scientific">Dryobates pubescens</name>
    <name type="common">Downy woodpecker</name>
    <name type="synonym">Picoides pubescens</name>
    <dbReference type="NCBI Taxonomy" id="118200"/>
    <lineage>
        <taxon>Eukaryota</taxon>
        <taxon>Metazoa</taxon>
        <taxon>Chordata</taxon>
        <taxon>Craniata</taxon>
        <taxon>Vertebrata</taxon>
        <taxon>Euteleostomi</taxon>
        <taxon>Archelosauria</taxon>
        <taxon>Archosauria</taxon>
        <taxon>Dinosauria</taxon>
        <taxon>Saurischia</taxon>
        <taxon>Theropoda</taxon>
        <taxon>Coelurosauria</taxon>
        <taxon>Aves</taxon>
        <taxon>Neognathae</taxon>
        <taxon>Neoaves</taxon>
        <taxon>Telluraves</taxon>
        <taxon>Coraciimorphae</taxon>
        <taxon>Piciformes</taxon>
        <taxon>Picidae</taxon>
        <taxon>Dryobates</taxon>
    </lineage>
</organism>
<sequence>EQKNICLTSWRIKVMDGNSAIFLEGKRKDRKDQLWHSNAVTERIASNQVRTSSGSVYLLQGRIDVASMRKEGSPYQFIKRFRFGFSTNWKKYVEEFLEERRR</sequence>
<evidence type="ECO:0000313" key="3">
    <source>
        <dbReference type="Proteomes" id="UP000053875"/>
    </source>
</evidence>
<dbReference type="GO" id="GO:0000775">
    <property type="term" value="C:chromosome, centromeric region"/>
    <property type="evidence" value="ECO:0007669"/>
    <property type="project" value="TreeGrafter"/>
</dbReference>
<reference evidence="2 3" key="1">
    <citation type="submission" date="2014-04" db="EMBL/GenBank/DDBJ databases">
        <title>Genome evolution of avian class.</title>
        <authorList>
            <person name="Zhang G."/>
            <person name="Li C."/>
        </authorList>
    </citation>
    <scope>NUCLEOTIDE SEQUENCE [LARGE SCALE GENOMIC DNA]</scope>
    <source>
        <strain evidence="2">BGI_N307</strain>
    </source>
</reference>
<dbReference type="AlphaFoldDB" id="A0A093G6X7"/>
<dbReference type="PANTHER" id="PTHR16124">
    <property type="entry name" value="MIS18-BINDING PROTEIN 1"/>
    <property type="match status" value="1"/>
</dbReference>
<evidence type="ECO:0000259" key="1">
    <source>
        <dbReference type="Pfam" id="PF09133"/>
    </source>
</evidence>
<accession>A0A093G6X7</accession>
<gene>
    <name evidence="2" type="ORF">N307_04118</name>
</gene>
<name>A0A093G6X7_DRYPU</name>
<dbReference type="InterPro" id="IPR039110">
    <property type="entry name" value="KNL2-like"/>
</dbReference>
<proteinExistence type="predicted"/>
<dbReference type="Proteomes" id="UP000053875">
    <property type="component" value="Unassembled WGS sequence"/>
</dbReference>
<dbReference type="InterPro" id="IPR015216">
    <property type="entry name" value="SANTA"/>
</dbReference>
<dbReference type="STRING" id="118200.A0A093G6X7"/>
<dbReference type="EMBL" id="KL215503">
    <property type="protein sequence ID" value="KFV64843.1"/>
    <property type="molecule type" value="Genomic_DNA"/>
</dbReference>
<keyword evidence="3" id="KW-1185">Reference proteome</keyword>
<feature type="non-terminal residue" evidence="2">
    <location>
        <position position="1"/>
    </location>
</feature>
<feature type="non-terminal residue" evidence="2">
    <location>
        <position position="102"/>
    </location>
</feature>
<protein>
    <submittedName>
        <fullName evidence="2">Mis18-binding protein 1</fullName>
    </submittedName>
</protein>
<evidence type="ECO:0000313" key="2">
    <source>
        <dbReference type="EMBL" id="KFV64843.1"/>
    </source>
</evidence>
<dbReference type="PANTHER" id="PTHR16124:SF3">
    <property type="entry name" value="MIS18-BINDING PROTEIN 1"/>
    <property type="match status" value="1"/>
</dbReference>
<feature type="domain" description="SANTA" evidence="1">
    <location>
        <begin position="5"/>
        <end position="92"/>
    </location>
</feature>